<dbReference type="Proteomes" id="UP000634136">
    <property type="component" value="Unassembled WGS sequence"/>
</dbReference>
<name>A0A835CHS4_9FABA</name>
<feature type="compositionally biased region" description="Basic and acidic residues" evidence="1">
    <location>
        <begin position="8"/>
        <end position="37"/>
    </location>
</feature>
<feature type="region of interest" description="Disordered" evidence="1">
    <location>
        <begin position="1"/>
        <end position="37"/>
    </location>
</feature>
<keyword evidence="3" id="KW-1185">Reference proteome</keyword>
<organism evidence="2 3">
    <name type="scientific">Senna tora</name>
    <dbReference type="NCBI Taxonomy" id="362788"/>
    <lineage>
        <taxon>Eukaryota</taxon>
        <taxon>Viridiplantae</taxon>
        <taxon>Streptophyta</taxon>
        <taxon>Embryophyta</taxon>
        <taxon>Tracheophyta</taxon>
        <taxon>Spermatophyta</taxon>
        <taxon>Magnoliopsida</taxon>
        <taxon>eudicotyledons</taxon>
        <taxon>Gunneridae</taxon>
        <taxon>Pentapetalae</taxon>
        <taxon>rosids</taxon>
        <taxon>fabids</taxon>
        <taxon>Fabales</taxon>
        <taxon>Fabaceae</taxon>
        <taxon>Caesalpinioideae</taxon>
        <taxon>Cassia clade</taxon>
        <taxon>Senna</taxon>
    </lineage>
</organism>
<evidence type="ECO:0000313" key="2">
    <source>
        <dbReference type="EMBL" id="KAF7841906.1"/>
    </source>
</evidence>
<sequence length="37" mass="4054">MDVVVGAHRKESCGGSPVEERTTTKTMENEAFGKERS</sequence>
<protein>
    <submittedName>
        <fullName evidence="2">Uncharacterized protein</fullName>
    </submittedName>
</protein>
<dbReference type="EMBL" id="JAAIUW010000002">
    <property type="protein sequence ID" value="KAF7841906.1"/>
    <property type="molecule type" value="Genomic_DNA"/>
</dbReference>
<dbReference type="AlphaFoldDB" id="A0A835CHS4"/>
<evidence type="ECO:0000256" key="1">
    <source>
        <dbReference type="SAM" id="MobiDB-lite"/>
    </source>
</evidence>
<evidence type="ECO:0000313" key="3">
    <source>
        <dbReference type="Proteomes" id="UP000634136"/>
    </source>
</evidence>
<comment type="caution">
    <text evidence="2">The sequence shown here is derived from an EMBL/GenBank/DDBJ whole genome shotgun (WGS) entry which is preliminary data.</text>
</comment>
<reference evidence="2" key="1">
    <citation type="submission" date="2020-09" db="EMBL/GenBank/DDBJ databases">
        <title>Genome-Enabled Discovery of Anthraquinone Biosynthesis in Senna tora.</title>
        <authorList>
            <person name="Kang S.-H."/>
            <person name="Pandey R.P."/>
            <person name="Lee C.-M."/>
            <person name="Sim J.-S."/>
            <person name="Jeong J.-T."/>
            <person name="Choi B.-S."/>
            <person name="Jung M."/>
            <person name="Ginzburg D."/>
            <person name="Zhao K."/>
            <person name="Won S.Y."/>
            <person name="Oh T.-J."/>
            <person name="Yu Y."/>
            <person name="Kim N.-H."/>
            <person name="Lee O.R."/>
            <person name="Lee T.-H."/>
            <person name="Bashyal P."/>
            <person name="Kim T.-S."/>
            <person name="Lee W.-H."/>
            <person name="Kawkins C."/>
            <person name="Kim C.-K."/>
            <person name="Kim J.S."/>
            <person name="Ahn B.O."/>
            <person name="Rhee S.Y."/>
            <person name="Sohng J.K."/>
        </authorList>
    </citation>
    <scope>NUCLEOTIDE SEQUENCE</scope>
    <source>
        <tissue evidence="2">Leaf</tissue>
    </source>
</reference>
<accession>A0A835CHS4</accession>
<proteinExistence type="predicted"/>
<gene>
    <name evidence="2" type="ORF">G2W53_004204</name>
</gene>